<evidence type="ECO:0000256" key="3">
    <source>
        <dbReference type="ARBA" id="ARBA00023125"/>
    </source>
</evidence>
<dbReference type="AlphaFoldDB" id="A0AAE1JTG0"/>
<evidence type="ECO:0000313" key="10">
    <source>
        <dbReference type="Proteomes" id="UP001293593"/>
    </source>
</evidence>
<reference evidence="9" key="1">
    <citation type="submission" date="2023-10" db="EMBL/GenBank/DDBJ databases">
        <title>Chromosome-level genome of the transformable northern wattle, Acacia crassicarpa.</title>
        <authorList>
            <person name="Massaro I."/>
            <person name="Sinha N.R."/>
            <person name="Poethig S."/>
            <person name="Leichty A.R."/>
        </authorList>
    </citation>
    <scope>NUCLEOTIDE SEQUENCE</scope>
    <source>
        <strain evidence="9">Acra3RX</strain>
        <tissue evidence="9">Leaf</tissue>
    </source>
</reference>
<keyword evidence="2" id="KW-0805">Transcription regulation</keyword>
<dbReference type="GO" id="GO:0003677">
    <property type="term" value="F:DNA binding"/>
    <property type="evidence" value="ECO:0007669"/>
    <property type="project" value="UniProtKB-KW"/>
</dbReference>
<dbReference type="PANTHER" id="PTHR13690:SF111">
    <property type="entry name" value="BZIP TRANSCRIPTION FACTOR"/>
    <property type="match status" value="1"/>
</dbReference>
<sequence>MEGNQGVDPASTGTATGMQRISSTFVSSSGATPRPQNRFSAPVPNFSASQMGASAFLMQQNLTPENLKPGIPPSHPNIPSSSHYSQISEFQSAPPQLRSPNMRPRSSHSRSLSQQSFFSLDSLPPLSPSLYCEPSATSLSNSISTDVAMEESVVNSRGPGISMPINRDHAFQAGPSVLPRKGHRRSSSDTPLGISAFIQSPPPQLVPSPWMNLDNSISRGERSGLEKPIQLVIKEPKKDEGHVDWYDAKPMVERKDDVMDDLISVYMNLDNIDDVNLSGAEESKTFESSDNEVVSLVSGKATSTQEATSSFVEERREGIKRSSDGDIAPGSRHRRSFSLDSSIGNLHIGDESPKLPPLGNGAGQRSPSNSVDGKTLEINMELRNGEFSELELKKIMENDKLAEIALSDPKRARRILANRQSAARSKERKVQYIAELEHKVQTLQSETTTMSTQFTKLQRDNSQLKSENSELKFRLQAMEQQSQLKDALNETLTAEVQRLRLTVTELGGESILAGCMARQRAINHQRFQLQQEQPGQLKRSQMQNQPQEEAQTQSR</sequence>
<evidence type="ECO:0000256" key="2">
    <source>
        <dbReference type="ARBA" id="ARBA00023015"/>
    </source>
</evidence>
<dbReference type="InterPro" id="IPR046347">
    <property type="entry name" value="bZIP_sf"/>
</dbReference>
<gene>
    <name evidence="9" type="ORF">QN277_014664</name>
</gene>
<keyword evidence="3" id="KW-0238">DNA-binding</keyword>
<feature type="compositionally biased region" description="Polar residues" evidence="7">
    <location>
        <begin position="363"/>
        <end position="372"/>
    </location>
</feature>
<evidence type="ECO:0000256" key="4">
    <source>
        <dbReference type="ARBA" id="ARBA00023163"/>
    </source>
</evidence>
<dbReference type="PANTHER" id="PTHR13690">
    <property type="entry name" value="TRANSCRIPTION FACTOR POSF21-RELATED"/>
    <property type="match status" value="1"/>
</dbReference>
<feature type="compositionally biased region" description="Polar residues" evidence="7">
    <location>
        <begin position="300"/>
        <end position="311"/>
    </location>
</feature>
<feature type="compositionally biased region" description="Basic and acidic residues" evidence="7">
    <location>
        <begin position="312"/>
        <end position="324"/>
    </location>
</feature>
<dbReference type="Gene3D" id="1.20.5.170">
    <property type="match status" value="1"/>
</dbReference>
<organism evidence="9 10">
    <name type="scientific">Acacia crassicarpa</name>
    <name type="common">northern wattle</name>
    <dbReference type="NCBI Taxonomy" id="499986"/>
    <lineage>
        <taxon>Eukaryota</taxon>
        <taxon>Viridiplantae</taxon>
        <taxon>Streptophyta</taxon>
        <taxon>Embryophyta</taxon>
        <taxon>Tracheophyta</taxon>
        <taxon>Spermatophyta</taxon>
        <taxon>Magnoliopsida</taxon>
        <taxon>eudicotyledons</taxon>
        <taxon>Gunneridae</taxon>
        <taxon>Pentapetalae</taxon>
        <taxon>rosids</taxon>
        <taxon>fabids</taxon>
        <taxon>Fabales</taxon>
        <taxon>Fabaceae</taxon>
        <taxon>Caesalpinioideae</taxon>
        <taxon>mimosoid clade</taxon>
        <taxon>Acacieae</taxon>
        <taxon>Acacia</taxon>
    </lineage>
</organism>
<feature type="coiled-coil region" evidence="6">
    <location>
        <begin position="426"/>
        <end position="481"/>
    </location>
</feature>
<evidence type="ECO:0000313" key="9">
    <source>
        <dbReference type="EMBL" id="KAK4276525.1"/>
    </source>
</evidence>
<keyword evidence="6" id="KW-0175">Coiled coil</keyword>
<comment type="subcellular location">
    <subcellularLocation>
        <location evidence="1">Nucleus</location>
    </subcellularLocation>
</comment>
<comment type="caution">
    <text evidence="9">The sequence shown here is derived from an EMBL/GenBank/DDBJ whole genome shotgun (WGS) entry which is preliminary data.</text>
</comment>
<evidence type="ECO:0000259" key="8">
    <source>
        <dbReference type="PROSITE" id="PS50217"/>
    </source>
</evidence>
<evidence type="ECO:0000256" key="7">
    <source>
        <dbReference type="SAM" id="MobiDB-lite"/>
    </source>
</evidence>
<feature type="domain" description="BZIP" evidence="8">
    <location>
        <begin position="408"/>
        <end position="471"/>
    </location>
</feature>
<feature type="compositionally biased region" description="Polar residues" evidence="7">
    <location>
        <begin position="46"/>
        <end position="64"/>
    </location>
</feature>
<evidence type="ECO:0000256" key="1">
    <source>
        <dbReference type="ARBA" id="ARBA00004123"/>
    </source>
</evidence>
<keyword evidence="4" id="KW-0804">Transcription</keyword>
<evidence type="ECO:0000256" key="5">
    <source>
        <dbReference type="ARBA" id="ARBA00023242"/>
    </source>
</evidence>
<protein>
    <recommendedName>
        <fullName evidence="8">BZIP domain-containing protein</fullName>
    </recommendedName>
</protein>
<dbReference type="Pfam" id="PF00170">
    <property type="entry name" value="bZIP_1"/>
    <property type="match status" value="1"/>
</dbReference>
<feature type="compositionally biased region" description="Polar residues" evidence="7">
    <location>
        <begin position="11"/>
        <end position="39"/>
    </location>
</feature>
<dbReference type="SUPFAM" id="SSF57959">
    <property type="entry name" value="Leucine zipper domain"/>
    <property type="match status" value="1"/>
</dbReference>
<dbReference type="InterPro" id="IPR044759">
    <property type="entry name" value="bZIP_RF2"/>
</dbReference>
<dbReference type="EMBL" id="JAWXYG010000003">
    <property type="protein sequence ID" value="KAK4276525.1"/>
    <property type="molecule type" value="Genomic_DNA"/>
</dbReference>
<dbReference type="InterPro" id="IPR004827">
    <property type="entry name" value="bZIP"/>
</dbReference>
<keyword evidence="5" id="KW-0539">Nucleus</keyword>
<dbReference type="SMART" id="SM00338">
    <property type="entry name" value="BRLZ"/>
    <property type="match status" value="1"/>
</dbReference>
<name>A0AAE1JTG0_9FABA</name>
<feature type="region of interest" description="Disordered" evidence="7">
    <location>
        <begin position="1"/>
        <end position="113"/>
    </location>
</feature>
<dbReference type="GO" id="GO:0005634">
    <property type="term" value="C:nucleus"/>
    <property type="evidence" value="ECO:0007669"/>
    <property type="project" value="UniProtKB-SubCell"/>
</dbReference>
<dbReference type="PROSITE" id="PS50217">
    <property type="entry name" value="BZIP"/>
    <property type="match status" value="1"/>
</dbReference>
<dbReference type="Proteomes" id="UP001293593">
    <property type="component" value="Unassembled WGS sequence"/>
</dbReference>
<keyword evidence="10" id="KW-1185">Reference proteome</keyword>
<accession>A0AAE1JTG0</accession>
<feature type="region of interest" description="Disordered" evidence="7">
    <location>
        <begin position="526"/>
        <end position="555"/>
    </location>
</feature>
<feature type="region of interest" description="Disordered" evidence="7">
    <location>
        <begin position="283"/>
        <end position="372"/>
    </location>
</feature>
<proteinExistence type="predicted"/>
<evidence type="ECO:0000256" key="6">
    <source>
        <dbReference type="SAM" id="Coils"/>
    </source>
</evidence>
<dbReference type="CDD" id="cd14703">
    <property type="entry name" value="bZIP_plant_RF2"/>
    <property type="match status" value="1"/>
</dbReference>
<dbReference type="GO" id="GO:0003700">
    <property type="term" value="F:DNA-binding transcription factor activity"/>
    <property type="evidence" value="ECO:0007669"/>
    <property type="project" value="InterPro"/>
</dbReference>